<keyword evidence="2" id="KW-1185">Reference proteome</keyword>
<gene>
    <name evidence="1" type="ORF">JM946_20310</name>
</gene>
<name>A0ABS1X1H9_9GAMM</name>
<accession>A0ABS1X1H9</accession>
<dbReference type="PANTHER" id="PTHR47623">
    <property type="entry name" value="OS09G0287300 PROTEIN"/>
    <property type="match status" value="1"/>
</dbReference>
<reference evidence="1 2" key="1">
    <citation type="journal article" date="2021" name="Int. J. Syst. Evol. Microbiol.">
        <title>Steroidobacter gossypii sp. nov., isolated from soil of cotton cropping field.</title>
        <authorList>
            <person name="Huang R."/>
            <person name="Yang S."/>
            <person name="Zhen C."/>
            <person name="Liu W."/>
        </authorList>
    </citation>
    <scope>NUCLEOTIDE SEQUENCE [LARGE SCALE GENOMIC DNA]</scope>
    <source>
        <strain evidence="1 2">S1-65</strain>
    </source>
</reference>
<dbReference type="InterPro" id="IPR013078">
    <property type="entry name" value="His_Pase_superF_clade-1"/>
</dbReference>
<dbReference type="Proteomes" id="UP000661077">
    <property type="component" value="Unassembled WGS sequence"/>
</dbReference>
<comment type="caution">
    <text evidence="1">The sequence shown here is derived from an EMBL/GenBank/DDBJ whole genome shotgun (WGS) entry which is preliminary data.</text>
</comment>
<organism evidence="1 2">
    <name type="scientific">Steroidobacter gossypii</name>
    <dbReference type="NCBI Taxonomy" id="2805490"/>
    <lineage>
        <taxon>Bacteria</taxon>
        <taxon>Pseudomonadati</taxon>
        <taxon>Pseudomonadota</taxon>
        <taxon>Gammaproteobacteria</taxon>
        <taxon>Steroidobacterales</taxon>
        <taxon>Steroidobacteraceae</taxon>
        <taxon>Steroidobacter</taxon>
    </lineage>
</organism>
<dbReference type="Pfam" id="PF00300">
    <property type="entry name" value="His_Phos_1"/>
    <property type="match status" value="1"/>
</dbReference>
<proteinExistence type="predicted"/>
<dbReference type="Gene3D" id="3.40.50.1240">
    <property type="entry name" value="Phosphoglycerate mutase-like"/>
    <property type="match status" value="1"/>
</dbReference>
<dbReference type="SUPFAM" id="SSF53254">
    <property type="entry name" value="Phosphoglycerate mutase-like"/>
    <property type="match status" value="1"/>
</dbReference>
<protein>
    <submittedName>
        <fullName evidence="1">Histidine phosphatase family protein</fullName>
    </submittedName>
</protein>
<sequence length="167" mass="19071">MRRLTLLRHAKTETQHSGQEDWDRVLEPRGQKDAPEMARRLRERKLKPDLVITSPAVRALSTAQIFARELHLPASKLLQDERLYLASPKVLKEVIRELGGHVNHLMIVGHNPGLTEFADRISAEREIDNMPTCAIYTLEFDLASWSELDWDSGVNAELDYPKNCSTC</sequence>
<dbReference type="RefSeq" id="WP_203169193.1">
    <property type="nucleotide sequence ID" value="NZ_JAEVLS010000004.1"/>
</dbReference>
<evidence type="ECO:0000313" key="2">
    <source>
        <dbReference type="Proteomes" id="UP000661077"/>
    </source>
</evidence>
<dbReference type="CDD" id="cd07067">
    <property type="entry name" value="HP_PGM_like"/>
    <property type="match status" value="1"/>
</dbReference>
<dbReference type="PANTHER" id="PTHR47623:SF1">
    <property type="entry name" value="OS09G0287300 PROTEIN"/>
    <property type="match status" value="1"/>
</dbReference>
<dbReference type="InterPro" id="IPR029033">
    <property type="entry name" value="His_PPase_superfam"/>
</dbReference>
<dbReference type="EMBL" id="JAEVLS010000004">
    <property type="protein sequence ID" value="MBM0107085.1"/>
    <property type="molecule type" value="Genomic_DNA"/>
</dbReference>
<evidence type="ECO:0000313" key="1">
    <source>
        <dbReference type="EMBL" id="MBM0107085.1"/>
    </source>
</evidence>